<accession>A0ABS7ANR4</accession>
<keyword evidence="6" id="KW-1185">Reference proteome</keyword>
<feature type="compositionally biased region" description="Low complexity" evidence="3">
    <location>
        <begin position="309"/>
        <end position="318"/>
    </location>
</feature>
<evidence type="ECO:0000256" key="4">
    <source>
        <dbReference type="SAM" id="SignalP"/>
    </source>
</evidence>
<feature type="repeat" description="Cell wall-binding" evidence="2">
    <location>
        <begin position="552"/>
        <end position="571"/>
    </location>
</feature>
<organism evidence="5 6">
    <name type="scientific">Clostridium weizhouense</name>
    <dbReference type="NCBI Taxonomy" id="2859781"/>
    <lineage>
        <taxon>Bacteria</taxon>
        <taxon>Bacillati</taxon>
        <taxon>Bacillota</taxon>
        <taxon>Clostridia</taxon>
        <taxon>Eubacteriales</taxon>
        <taxon>Clostridiaceae</taxon>
        <taxon>Clostridium</taxon>
    </lineage>
</organism>
<dbReference type="Pfam" id="PF01473">
    <property type="entry name" value="Choline_bind_1"/>
    <property type="match status" value="2"/>
</dbReference>
<dbReference type="Gene3D" id="2.20.120.10">
    <property type="entry name" value="Multimodular pneumococcal cell wall endolysin, domain 3"/>
    <property type="match status" value="1"/>
</dbReference>
<feature type="region of interest" description="Disordered" evidence="3">
    <location>
        <begin position="293"/>
        <end position="322"/>
    </location>
</feature>
<evidence type="ECO:0000256" key="2">
    <source>
        <dbReference type="PROSITE-ProRule" id="PRU00591"/>
    </source>
</evidence>
<dbReference type="SUPFAM" id="SSF69360">
    <property type="entry name" value="Cell wall binding repeat"/>
    <property type="match status" value="1"/>
</dbReference>
<gene>
    <name evidence="5" type="ORF">KYD98_09240</name>
</gene>
<dbReference type="InterPro" id="IPR018337">
    <property type="entry name" value="Cell_wall/Cho-bd_repeat"/>
</dbReference>
<evidence type="ECO:0000256" key="1">
    <source>
        <dbReference type="ARBA" id="ARBA00022737"/>
    </source>
</evidence>
<feature type="repeat" description="Cell wall-binding" evidence="2">
    <location>
        <begin position="572"/>
        <end position="591"/>
    </location>
</feature>
<dbReference type="PROSITE" id="PS51170">
    <property type="entry name" value="CW"/>
    <property type="match status" value="3"/>
</dbReference>
<keyword evidence="1" id="KW-0677">Repeat</keyword>
<evidence type="ECO:0000313" key="5">
    <source>
        <dbReference type="EMBL" id="MBW6410279.1"/>
    </source>
</evidence>
<feature type="signal peptide" evidence="4">
    <location>
        <begin position="1"/>
        <end position="22"/>
    </location>
</feature>
<dbReference type="RefSeq" id="WP_219779462.1">
    <property type="nucleotide sequence ID" value="NZ_JAHXPT010000006.1"/>
</dbReference>
<feature type="chain" id="PRO_5047058109" evidence="4">
    <location>
        <begin position="23"/>
        <end position="610"/>
    </location>
</feature>
<dbReference type="Gene3D" id="2.10.270.10">
    <property type="entry name" value="Cholin Binding"/>
    <property type="match status" value="1"/>
</dbReference>
<keyword evidence="4" id="KW-0732">Signal</keyword>
<evidence type="ECO:0000256" key="3">
    <source>
        <dbReference type="SAM" id="MobiDB-lite"/>
    </source>
</evidence>
<dbReference type="Proteomes" id="UP001519921">
    <property type="component" value="Unassembled WGS sequence"/>
</dbReference>
<dbReference type="EMBL" id="JAHXPT010000006">
    <property type="protein sequence ID" value="MBW6410279.1"/>
    <property type="molecule type" value="Genomic_DNA"/>
</dbReference>
<dbReference type="Pfam" id="PF19127">
    <property type="entry name" value="Choline_bind_3"/>
    <property type="match status" value="1"/>
</dbReference>
<evidence type="ECO:0000313" key="6">
    <source>
        <dbReference type="Proteomes" id="UP001519921"/>
    </source>
</evidence>
<protein>
    <submittedName>
        <fullName evidence="5">N-acetylmuramoyl-L-alanine amidase family protein</fullName>
    </submittedName>
</protein>
<sequence length="610" mass="68232">MKRNMHAKTIALVLAAITGVQATGIAQKFEGVNTKAYAEGINNNDIKETGQVTTICSKSEQYGNAGITVQTTTPGSVIITVPNNFTDDNKTALEKLKGSDQSTSNKAYIGIQFTTPQVTTSPGVSISKIKINDKIYDLSKDSKLPNNDEIINGKYIKYIEVATKDSNNKWIPSGGTLSDCKYEWLNSDGKVVLAKTSLKTEIQRNASAKVSISGTEKVGKTLEANVTAYLNGKITTPTKIEYQWYRSKKKDRDFDRISSETDREYKIASRDEDKYIKVIAKVTVNGETIEVNDRTGSIDERSSHRSHRSSGSGSGSTADSDEIKDEIKDAKDDEASYDVSDYPRVEKEVFEYLKDKDDRTLVLEGDDYTWTFKTKDIKNVSDMDGKLDTTIETTSPNESEIKKVLNGADVVNLYFKYDGKLPGKAKVKVDIGSEYNDKKMYVYYYNKNSKSLELIDSNVKVDDDDIEFSINKVGDYVLSETPLLGSVATISGNGWNMLSDGNWQYISSGNKALGWNFIDGRWYFMDALGTMQRGWVTSNGSWYYLNYSGDMATGWKLLGDKWYYLRDDGKMLTGWVDDMGTWYYMYSDGSMARNTTVDGYKLGSNGAWIR</sequence>
<feature type="repeat" description="Cell wall-binding" evidence="2">
    <location>
        <begin position="532"/>
        <end position="551"/>
    </location>
</feature>
<dbReference type="Gene3D" id="2.60.40.2700">
    <property type="match status" value="1"/>
</dbReference>
<feature type="compositionally biased region" description="Basic and acidic residues" evidence="3">
    <location>
        <begin position="293"/>
        <end position="303"/>
    </location>
</feature>
<proteinExistence type="predicted"/>
<name>A0ABS7ANR4_9CLOT</name>
<reference evidence="5 6" key="1">
    <citation type="submission" date="2021-07" db="EMBL/GenBank/DDBJ databases">
        <title>Clostridium weizhouense sp. nov., an anaerobic bacterium isolated from activated sludge of Petroleum wastewater.</title>
        <authorList>
            <person name="Li Q."/>
        </authorList>
    </citation>
    <scope>NUCLEOTIDE SEQUENCE [LARGE SCALE GENOMIC DNA]</scope>
    <source>
        <strain evidence="5 6">YB-6</strain>
    </source>
</reference>
<comment type="caution">
    <text evidence="5">The sequence shown here is derived from an EMBL/GenBank/DDBJ whole genome shotgun (WGS) entry which is preliminary data.</text>
</comment>